<protein>
    <submittedName>
        <fullName evidence="1">Uncharacterized protein</fullName>
    </submittedName>
</protein>
<dbReference type="Proteomes" id="UP000467841">
    <property type="component" value="Unassembled WGS sequence"/>
</dbReference>
<comment type="caution">
    <text evidence="1">The sequence shown here is derived from an EMBL/GenBank/DDBJ whole genome shotgun (WGS) entry which is preliminary data.</text>
</comment>
<organism evidence="1 2">
    <name type="scientific">Microthlaspi erraticum</name>
    <dbReference type="NCBI Taxonomy" id="1685480"/>
    <lineage>
        <taxon>Eukaryota</taxon>
        <taxon>Viridiplantae</taxon>
        <taxon>Streptophyta</taxon>
        <taxon>Embryophyta</taxon>
        <taxon>Tracheophyta</taxon>
        <taxon>Spermatophyta</taxon>
        <taxon>Magnoliopsida</taxon>
        <taxon>eudicotyledons</taxon>
        <taxon>Gunneridae</taxon>
        <taxon>Pentapetalae</taxon>
        <taxon>rosids</taxon>
        <taxon>malvids</taxon>
        <taxon>Brassicales</taxon>
        <taxon>Brassicaceae</taxon>
        <taxon>Coluteocarpeae</taxon>
        <taxon>Microthlaspi</taxon>
    </lineage>
</organism>
<name>A0A6D2ISL2_9BRAS</name>
<evidence type="ECO:0000313" key="2">
    <source>
        <dbReference type="Proteomes" id="UP000467841"/>
    </source>
</evidence>
<dbReference type="EMBL" id="CACVBM020001070">
    <property type="protein sequence ID" value="CAA7028535.1"/>
    <property type="molecule type" value="Genomic_DNA"/>
</dbReference>
<dbReference type="AlphaFoldDB" id="A0A6D2ISL2"/>
<proteinExistence type="predicted"/>
<accession>A0A6D2ISL2</accession>
<keyword evidence="2" id="KW-1185">Reference proteome</keyword>
<gene>
    <name evidence="1" type="ORF">MERR_LOCUS15770</name>
</gene>
<sequence length="100" mass="10709">MVERGEVLLGHQGRANYEHSSLWCIFLGAYSEIDHGIDLSSRTRSVQGQSPLLVWLEGVLLCRCGLARRLQVGCFKVGKKVLLGLQGDSLGGLSQVGGGA</sequence>
<evidence type="ECO:0000313" key="1">
    <source>
        <dbReference type="EMBL" id="CAA7028535.1"/>
    </source>
</evidence>
<reference evidence="1" key="1">
    <citation type="submission" date="2020-01" db="EMBL/GenBank/DDBJ databases">
        <authorList>
            <person name="Mishra B."/>
        </authorList>
    </citation>
    <scope>NUCLEOTIDE SEQUENCE [LARGE SCALE GENOMIC DNA]</scope>
</reference>